<dbReference type="FunCoup" id="I7MDF3">
    <property type="interactions" value="25"/>
</dbReference>
<dbReference type="Gene3D" id="1.10.510.10">
    <property type="entry name" value="Transferase(Phosphotransferase) domain 1"/>
    <property type="match status" value="1"/>
</dbReference>
<proteinExistence type="inferred from homology"/>
<dbReference type="FunFam" id="3.30.200.20:FF:000172">
    <property type="entry name" value="cyclin-dependent kinase G-2 isoform X1"/>
    <property type="match status" value="1"/>
</dbReference>
<dbReference type="EMBL" id="GG662853">
    <property type="protein sequence ID" value="EAR87479.1"/>
    <property type="molecule type" value="Genomic_DNA"/>
</dbReference>
<evidence type="ECO:0000313" key="14">
    <source>
        <dbReference type="Proteomes" id="UP000009168"/>
    </source>
</evidence>
<evidence type="ECO:0000256" key="3">
    <source>
        <dbReference type="ARBA" id="ARBA00022679"/>
    </source>
</evidence>
<evidence type="ECO:0000256" key="11">
    <source>
        <dbReference type="SAM" id="MobiDB-lite"/>
    </source>
</evidence>
<name>I7MDF3_TETTS</name>
<evidence type="ECO:0000256" key="8">
    <source>
        <dbReference type="ARBA" id="ARBA00039612"/>
    </source>
</evidence>
<feature type="compositionally biased region" description="Basic and acidic residues" evidence="11">
    <location>
        <begin position="1"/>
        <end position="17"/>
    </location>
</feature>
<evidence type="ECO:0000256" key="7">
    <source>
        <dbReference type="ARBA" id="ARBA00038543"/>
    </source>
</evidence>
<dbReference type="SMART" id="SM00220">
    <property type="entry name" value="S_TKc"/>
    <property type="match status" value="1"/>
</dbReference>
<feature type="domain" description="Protein kinase" evidence="12">
    <location>
        <begin position="86"/>
        <end position="373"/>
    </location>
</feature>
<dbReference type="PANTHER" id="PTHR24056">
    <property type="entry name" value="CELL DIVISION PROTEIN KINASE"/>
    <property type="match status" value="1"/>
</dbReference>
<dbReference type="CDD" id="cd07843">
    <property type="entry name" value="STKc_CDC2L1"/>
    <property type="match status" value="1"/>
</dbReference>
<organism evidence="13 14">
    <name type="scientific">Tetrahymena thermophila (strain SB210)</name>
    <dbReference type="NCBI Taxonomy" id="312017"/>
    <lineage>
        <taxon>Eukaryota</taxon>
        <taxon>Sar</taxon>
        <taxon>Alveolata</taxon>
        <taxon>Ciliophora</taxon>
        <taxon>Intramacronucleata</taxon>
        <taxon>Oligohymenophorea</taxon>
        <taxon>Hymenostomatida</taxon>
        <taxon>Tetrahymenina</taxon>
        <taxon>Tetrahymenidae</taxon>
        <taxon>Tetrahymena</taxon>
    </lineage>
</organism>
<dbReference type="InParanoid" id="I7MDF3"/>
<dbReference type="RefSeq" id="XP_001007724.1">
    <property type="nucleotide sequence ID" value="XM_001007724.3"/>
</dbReference>
<dbReference type="Gene3D" id="3.30.200.20">
    <property type="entry name" value="Phosphorylase Kinase, domain 1"/>
    <property type="match status" value="1"/>
</dbReference>
<feature type="region of interest" description="Disordered" evidence="11">
    <location>
        <begin position="1"/>
        <end position="39"/>
    </location>
</feature>
<evidence type="ECO:0000256" key="6">
    <source>
        <dbReference type="ARBA" id="ARBA00022840"/>
    </source>
</evidence>
<dbReference type="InterPro" id="IPR008271">
    <property type="entry name" value="Ser/Thr_kinase_AS"/>
</dbReference>
<evidence type="ECO:0000259" key="12">
    <source>
        <dbReference type="PROSITE" id="PS50011"/>
    </source>
</evidence>
<dbReference type="Pfam" id="PF00069">
    <property type="entry name" value="Pkinase"/>
    <property type="match status" value="1"/>
</dbReference>
<dbReference type="HOGENOM" id="CLU_000288_181_1_1"/>
<dbReference type="OrthoDB" id="1732493at2759"/>
<keyword evidence="5 13" id="KW-0418">Kinase</keyword>
<dbReference type="GO" id="GO:0005524">
    <property type="term" value="F:ATP binding"/>
    <property type="evidence" value="ECO:0007669"/>
    <property type="project" value="UniProtKB-KW"/>
</dbReference>
<dbReference type="GO" id="GO:0007346">
    <property type="term" value="P:regulation of mitotic cell cycle"/>
    <property type="evidence" value="ECO:0007669"/>
    <property type="project" value="TreeGrafter"/>
</dbReference>
<comment type="similarity">
    <text evidence="1">Belongs to the protein kinase superfamily. CMGC Ser/Thr protein kinase family. CDC2/CDKX subfamily.</text>
</comment>
<evidence type="ECO:0000256" key="5">
    <source>
        <dbReference type="ARBA" id="ARBA00022777"/>
    </source>
</evidence>
<dbReference type="OMA" id="WVARATN"/>
<comment type="subunit">
    <text evidence="7">May form a complex composed of at least the catalytic subunit CRK2 and a cyclin.</text>
</comment>
<dbReference type="GO" id="GO:0080090">
    <property type="term" value="P:regulation of primary metabolic process"/>
    <property type="evidence" value="ECO:0007669"/>
    <property type="project" value="UniProtKB-ARBA"/>
</dbReference>
<evidence type="ECO:0000256" key="9">
    <source>
        <dbReference type="ARBA" id="ARBA00041902"/>
    </source>
</evidence>
<dbReference type="AlphaFoldDB" id="I7MDF3"/>
<evidence type="ECO:0000313" key="13">
    <source>
        <dbReference type="EMBL" id="EAR87479.1"/>
    </source>
</evidence>
<feature type="compositionally biased region" description="Low complexity" evidence="11">
    <location>
        <begin position="407"/>
        <end position="420"/>
    </location>
</feature>
<dbReference type="InterPro" id="IPR000719">
    <property type="entry name" value="Prot_kinase_dom"/>
</dbReference>
<dbReference type="PANTHER" id="PTHR24056:SF107">
    <property type="entry name" value="CYCLIN-DEPENDENT KINASE 11A-RELATED"/>
    <property type="match status" value="1"/>
</dbReference>
<dbReference type="GO" id="GO:0010556">
    <property type="term" value="P:regulation of macromolecule biosynthetic process"/>
    <property type="evidence" value="ECO:0007669"/>
    <property type="project" value="UniProtKB-ARBA"/>
</dbReference>
<evidence type="ECO:0000256" key="1">
    <source>
        <dbReference type="ARBA" id="ARBA00006485"/>
    </source>
</evidence>
<dbReference type="InterPro" id="IPR011009">
    <property type="entry name" value="Kinase-like_dom_sf"/>
</dbReference>
<dbReference type="PROSITE" id="PS50011">
    <property type="entry name" value="PROTEIN_KINASE_DOM"/>
    <property type="match status" value="1"/>
</dbReference>
<evidence type="ECO:0000256" key="10">
    <source>
        <dbReference type="ARBA" id="ARBA00042858"/>
    </source>
</evidence>
<accession>I7MDF3</accession>
<evidence type="ECO:0000256" key="2">
    <source>
        <dbReference type="ARBA" id="ARBA00022527"/>
    </source>
</evidence>
<dbReference type="GeneID" id="7841840"/>
<protein>
    <recommendedName>
        <fullName evidence="8">Cyclin-dependent kinase 2 homolog</fullName>
    </recommendedName>
    <alternativeName>
        <fullName evidence="9">Cell division control protein 2 homolog</fullName>
    </alternativeName>
    <alternativeName>
        <fullName evidence="10">cdc2-related kinase 2</fullName>
    </alternativeName>
</protein>
<reference evidence="14" key="1">
    <citation type="journal article" date="2006" name="PLoS Biol.">
        <title>Macronuclear genome sequence of the ciliate Tetrahymena thermophila, a model eukaryote.</title>
        <authorList>
            <person name="Eisen J.A."/>
            <person name="Coyne R.S."/>
            <person name="Wu M."/>
            <person name="Wu D."/>
            <person name="Thiagarajan M."/>
            <person name="Wortman J.R."/>
            <person name="Badger J.H."/>
            <person name="Ren Q."/>
            <person name="Amedeo P."/>
            <person name="Jones K.M."/>
            <person name="Tallon L.J."/>
            <person name="Delcher A.L."/>
            <person name="Salzberg S.L."/>
            <person name="Silva J.C."/>
            <person name="Haas B.J."/>
            <person name="Majoros W.H."/>
            <person name="Farzad M."/>
            <person name="Carlton J.M."/>
            <person name="Smith R.K. Jr."/>
            <person name="Garg J."/>
            <person name="Pearlman R.E."/>
            <person name="Karrer K.M."/>
            <person name="Sun L."/>
            <person name="Manning G."/>
            <person name="Elde N.C."/>
            <person name="Turkewitz A.P."/>
            <person name="Asai D.J."/>
            <person name="Wilkes D.E."/>
            <person name="Wang Y."/>
            <person name="Cai H."/>
            <person name="Collins K."/>
            <person name="Stewart B.A."/>
            <person name="Lee S.R."/>
            <person name="Wilamowska K."/>
            <person name="Weinberg Z."/>
            <person name="Ruzzo W.L."/>
            <person name="Wloga D."/>
            <person name="Gaertig J."/>
            <person name="Frankel J."/>
            <person name="Tsao C.-C."/>
            <person name="Gorovsky M.A."/>
            <person name="Keeling P.J."/>
            <person name="Waller R.F."/>
            <person name="Patron N.J."/>
            <person name="Cherry J.M."/>
            <person name="Stover N.A."/>
            <person name="Krieger C.J."/>
            <person name="del Toro C."/>
            <person name="Ryder H.F."/>
            <person name="Williamson S.C."/>
            <person name="Barbeau R.A."/>
            <person name="Hamilton E.P."/>
            <person name="Orias E."/>
        </authorList>
    </citation>
    <scope>NUCLEOTIDE SEQUENCE [LARGE SCALE GENOMIC DNA]</scope>
    <source>
        <strain evidence="14">SB210</strain>
    </source>
</reference>
<dbReference type="GO" id="GO:0004674">
    <property type="term" value="F:protein serine/threonine kinase activity"/>
    <property type="evidence" value="ECO:0007669"/>
    <property type="project" value="UniProtKB-KW"/>
</dbReference>
<dbReference type="STRING" id="312017.I7MDF3"/>
<keyword evidence="3" id="KW-0808">Transferase</keyword>
<keyword evidence="4" id="KW-0547">Nucleotide-binding</keyword>
<keyword evidence="2" id="KW-0723">Serine/threonine-protein kinase</keyword>
<dbReference type="Proteomes" id="UP000009168">
    <property type="component" value="Unassembled WGS sequence"/>
</dbReference>
<dbReference type="FunFam" id="1.10.510.10:FF:000624">
    <property type="entry name" value="Mitogen-activated protein kinase"/>
    <property type="match status" value="1"/>
</dbReference>
<dbReference type="KEGG" id="tet:TTHERM_00066860"/>
<keyword evidence="6" id="KW-0067">ATP-binding</keyword>
<feature type="region of interest" description="Disordered" evidence="11">
    <location>
        <begin position="401"/>
        <end position="420"/>
    </location>
</feature>
<dbReference type="SUPFAM" id="SSF56112">
    <property type="entry name" value="Protein kinase-like (PK-like)"/>
    <property type="match status" value="1"/>
</dbReference>
<evidence type="ECO:0000256" key="4">
    <source>
        <dbReference type="ARBA" id="ARBA00022741"/>
    </source>
</evidence>
<dbReference type="InterPro" id="IPR050108">
    <property type="entry name" value="CDK"/>
</dbReference>
<dbReference type="InterPro" id="IPR045267">
    <property type="entry name" value="CDK11/PITSLRE_STKc"/>
</dbReference>
<dbReference type="PROSITE" id="PS00108">
    <property type="entry name" value="PROTEIN_KINASE_ST"/>
    <property type="match status" value="1"/>
</dbReference>
<feature type="compositionally biased region" description="Basic and acidic residues" evidence="11">
    <location>
        <begin position="24"/>
        <end position="38"/>
    </location>
</feature>
<dbReference type="eggNOG" id="KOG0663">
    <property type="taxonomic scope" value="Eukaryota"/>
</dbReference>
<gene>
    <name evidence="13" type="ORF">TTHERM_00066860</name>
</gene>
<sequence length="420" mass="49182">MSDQQIDKQREEAHFNENESSDSNFDHIEDNEQDEQKNEINLNLDDEERKILRKHSQELSAEKKLSLLRKRKICGLLEGCDSVDNYQKLNKIHEGVYGVVYRAVDKLTGEIIAIKKTKIDRKKEKEGFPITSIREFNILMALRHENIVAVKRVVMGTDLDSIYMIMEYMEHELKDVIENHHDEFQEPQIKSLVQQLLLGMDFLQKKKIMHRDLKTSNILYNNKGQLKICDFGLGRRWQGNKPYTLNVVTMWYRAPEVLLGQDKYTTALDMWSVGCIFGELITKDQLFKGKNETNQIECIFNAMGGPTERSWPGWTEFKHSKLFKDRNYPSECTLNEKIGNRISQTGYKLLCQMLTLNPKERITATKALQDPWFKEEPLPAKLEDMPKFKPLNEISREERKKLKLNNQQAQQQAQQSPIKE</sequence>
<keyword evidence="14" id="KW-1185">Reference proteome</keyword>
<dbReference type="GO" id="GO:0005634">
    <property type="term" value="C:nucleus"/>
    <property type="evidence" value="ECO:0007669"/>
    <property type="project" value="TreeGrafter"/>
</dbReference>